<dbReference type="AlphaFoldDB" id="A0A316WRR9"/>
<keyword evidence="1" id="KW-0378">Hydrolase</keyword>
<evidence type="ECO:0000313" key="4">
    <source>
        <dbReference type="Proteomes" id="UP000236413"/>
    </source>
</evidence>
<protein>
    <recommendedName>
        <fullName evidence="2">Peptidase S9 prolyl oligopeptidase catalytic domain-containing protein</fullName>
    </recommendedName>
</protein>
<accession>A0A316WRR9</accession>
<gene>
    <name evidence="3" type="ORF">C1634_005990</name>
</gene>
<dbReference type="InterPro" id="IPR011044">
    <property type="entry name" value="Quino_amine_DH_bsu"/>
</dbReference>
<dbReference type="Pfam" id="PF00326">
    <property type="entry name" value="Peptidase_S9"/>
    <property type="match status" value="1"/>
</dbReference>
<dbReference type="SUPFAM" id="SSF50969">
    <property type="entry name" value="YVTN repeat-like/Quinoprotein amine dehydrogenase"/>
    <property type="match status" value="1"/>
</dbReference>
<comment type="caution">
    <text evidence="3">The sequence shown here is derived from an EMBL/GenBank/DDBJ whole genome shotgun (WGS) entry which is preliminary data.</text>
</comment>
<dbReference type="EMBL" id="PPEG02000002">
    <property type="protein sequence ID" value="PWN64142.1"/>
    <property type="molecule type" value="Genomic_DNA"/>
</dbReference>
<dbReference type="RefSeq" id="WP_103234251.1">
    <property type="nucleotide sequence ID" value="NZ_PPEG02000002.1"/>
</dbReference>
<dbReference type="GO" id="GO:0004252">
    <property type="term" value="F:serine-type endopeptidase activity"/>
    <property type="evidence" value="ECO:0007669"/>
    <property type="project" value="TreeGrafter"/>
</dbReference>
<dbReference type="GO" id="GO:0006508">
    <property type="term" value="P:proteolysis"/>
    <property type="evidence" value="ECO:0007669"/>
    <property type="project" value="InterPro"/>
</dbReference>
<name>A0A316WRR9_9FLAO</name>
<dbReference type="SUPFAM" id="SSF53474">
    <property type="entry name" value="alpha/beta-Hydrolases"/>
    <property type="match status" value="1"/>
</dbReference>
<organism evidence="3 4">
    <name type="scientific">Chryseobacterium viscerum</name>
    <dbReference type="NCBI Taxonomy" id="1037377"/>
    <lineage>
        <taxon>Bacteria</taxon>
        <taxon>Pseudomonadati</taxon>
        <taxon>Bacteroidota</taxon>
        <taxon>Flavobacteriia</taxon>
        <taxon>Flavobacteriales</taxon>
        <taxon>Weeksellaceae</taxon>
        <taxon>Chryseobacterium group</taxon>
        <taxon>Chryseobacterium</taxon>
    </lineage>
</organism>
<dbReference type="Proteomes" id="UP000236413">
    <property type="component" value="Unassembled WGS sequence"/>
</dbReference>
<dbReference type="PANTHER" id="PTHR42776:SF27">
    <property type="entry name" value="DIPEPTIDYL PEPTIDASE FAMILY MEMBER 6"/>
    <property type="match status" value="1"/>
</dbReference>
<evidence type="ECO:0000259" key="2">
    <source>
        <dbReference type="Pfam" id="PF00326"/>
    </source>
</evidence>
<proteinExistence type="predicted"/>
<feature type="domain" description="Peptidase S9 prolyl oligopeptidase catalytic" evidence="2">
    <location>
        <begin position="653"/>
        <end position="821"/>
    </location>
</feature>
<evidence type="ECO:0000256" key="1">
    <source>
        <dbReference type="ARBA" id="ARBA00022801"/>
    </source>
</evidence>
<dbReference type="InterPro" id="IPR029058">
    <property type="entry name" value="AB_hydrolase_fold"/>
</dbReference>
<dbReference type="PANTHER" id="PTHR42776">
    <property type="entry name" value="SERINE PEPTIDASE S9 FAMILY MEMBER"/>
    <property type="match status" value="1"/>
</dbReference>
<dbReference type="Gene3D" id="3.40.50.1820">
    <property type="entry name" value="alpha/beta hydrolase"/>
    <property type="match status" value="1"/>
</dbReference>
<reference evidence="3 4" key="1">
    <citation type="submission" date="2018-04" db="EMBL/GenBank/DDBJ databases">
        <title>Chryseobacterium oncorhynchi 701B-08T from rainbow trout, and Chryseobacterium viscerum 687B-08T from diseased fish.</title>
        <authorList>
            <person name="Jeong J.-J."/>
            <person name="Lee Y.J."/>
            <person name="Pathiraja D."/>
            <person name="Park B."/>
            <person name="Choi I.-G."/>
            <person name="Kim K.D."/>
        </authorList>
    </citation>
    <scope>NUCLEOTIDE SEQUENCE [LARGE SCALE GENOMIC DNA]</scope>
    <source>
        <strain evidence="3 4">687B-08</strain>
    </source>
</reference>
<sequence>MKKSIFILWLLILFISSNWYPAQKAKDTLQSWMSKFYKIGNLEYSENGRWVTVKKWYDYNSDTIMVFNTQKSRPPFIGNLIRMGNISFLGDSHLLASDLTRAEYWNLKKNERIFYSNVKKTAVLVFLSGYCILDENGTFTVFSSVGEKVNQIEHVIDFQVAQSERKLYVYRKIDSLFEILDVSLANVTKLYSTKSKIEKIEISPSGKLLIIKENYFDNSKQGIVFINTANGKIVKPEGISTKYSDFVEVREIQQGKAYLISSNSYFKPQDKTLVDIWYGNDSDLAAKKYGVREYRYWLWRPGSIKALSIPNDKFSTITSLNNDRYLLAFNPTEQHNYITWKPQLNVHLYDTKQGTYRFIGALKGKHYESPEIICSPNGKSFLASEDGKKWTFFDVLTLNKTIIAGENIQNPVFTVDGLYIFFESPDDLWRYEIKTNKLIKLGIAPRKNTQIMTYEKSFVVEDFNFFNSTVDQGKPMLLKTSNMTDNKISYLTFHNDQAQEVIAYSNKNIKEIKHDKNMQNFCTIEENYNTPPQLFLTDLQRKSKVMLYKGNIKDKVASILRQDIINYTNSQGKQLKGLLYYPENYDPKQKYPMVVRIYQVQSDTSSKYHAPGYINPIGFDLRTLVQNGYFVYLPDIVFSESGTGLSALDCVENAINAISSNSNIDIAKIGLIGQSHGGYETNFIATHSNRFATYISGAANSDIIRSYFSYNNNFNSPFYWQYENGQYEMKGAFATNKELYFKNNPIYNVEKVNAPILLWAGKKDENIAWDQTMEFYIGLKRNQKQVIALFYPNQGHSLGINTEERKDLNRRILEWWDYFLKDKKNVPWINKQIKKDA</sequence>
<dbReference type="InterPro" id="IPR001375">
    <property type="entry name" value="Peptidase_S9_cat"/>
</dbReference>
<evidence type="ECO:0000313" key="3">
    <source>
        <dbReference type="EMBL" id="PWN64142.1"/>
    </source>
</evidence>